<dbReference type="SMART" id="SM00670">
    <property type="entry name" value="PINc"/>
    <property type="match status" value="1"/>
</dbReference>
<dbReference type="Proteomes" id="UP000093069">
    <property type="component" value="Chromosome I"/>
</dbReference>
<comment type="similarity">
    <text evidence="5">Belongs to the PINc/VapC protein family.</text>
</comment>
<dbReference type="STRING" id="54262.CHITON_1997"/>
<dbReference type="RefSeq" id="WP_068579077.1">
    <property type="nucleotide sequence ID" value="NZ_CP015193.1"/>
</dbReference>
<dbReference type="GO" id="GO:0004540">
    <property type="term" value="F:RNA nuclease activity"/>
    <property type="evidence" value="ECO:0007669"/>
    <property type="project" value="InterPro"/>
</dbReference>
<dbReference type="GO" id="GO:0000287">
    <property type="term" value="F:magnesium ion binding"/>
    <property type="evidence" value="ECO:0007669"/>
    <property type="project" value="UniProtKB-UniRule"/>
</dbReference>
<dbReference type="EC" id="3.1.-.-" evidence="5"/>
<evidence type="ECO:0000256" key="1">
    <source>
        <dbReference type="ARBA" id="ARBA00022649"/>
    </source>
</evidence>
<dbReference type="Proteomes" id="UP000250189">
    <property type="component" value="Chromosome"/>
</dbReference>
<keyword evidence="10" id="KW-1185">Reference proteome</keyword>
<evidence type="ECO:0000256" key="5">
    <source>
        <dbReference type="HAMAP-Rule" id="MF_00265"/>
    </source>
</evidence>
<dbReference type="PANTHER" id="PTHR38826">
    <property type="entry name" value="RIBONUCLEASE VAPC13"/>
    <property type="match status" value="1"/>
</dbReference>
<keyword evidence="5" id="KW-0460">Magnesium</keyword>
<evidence type="ECO:0000256" key="2">
    <source>
        <dbReference type="ARBA" id="ARBA00022722"/>
    </source>
</evidence>
<proteinExistence type="inferred from homology"/>
<dbReference type="InterPro" id="IPR029060">
    <property type="entry name" value="PIN-like_dom_sf"/>
</dbReference>
<evidence type="ECO:0000313" key="9">
    <source>
        <dbReference type="Proteomes" id="UP000093069"/>
    </source>
</evidence>
<dbReference type="KEGG" id="tch:CHITON_1997"/>
<keyword evidence="1 5" id="KW-1277">Toxin-antitoxin system</keyword>
<feature type="domain" description="PIN" evidence="6">
    <location>
        <begin position="1"/>
        <end position="123"/>
    </location>
</feature>
<keyword evidence="5" id="KW-0800">Toxin</keyword>
<evidence type="ECO:0000256" key="4">
    <source>
        <dbReference type="ARBA" id="ARBA00022801"/>
    </source>
</evidence>
<sequence>MKIFLDASFLLYILAKTPGITDKVLKLYSDLLSQELYTDSLVLDEVIYVAKKKYRIPPELSIEFIDEFVLPYVQVLSIGIREYLKARDIILEYNFNPSDALHLAVIENYGLQAIVTEDEDFDRVPVKRIWV</sequence>
<dbReference type="OrthoDB" id="40200at2157"/>
<evidence type="ECO:0000313" key="7">
    <source>
        <dbReference type="EMBL" id="ASJ16244.1"/>
    </source>
</evidence>
<dbReference type="GO" id="GO:0016787">
    <property type="term" value="F:hydrolase activity"/>
    <property type="evidence" value="ECO:0007669"/>
    <property type="project" value="UniProtKB-KW"/>
</dbReference>
<evidence type="ECO:0000313" key="10">
    <source>
        <dbReference type="Proteomes" id="UP000250189"/>
    </source>
</evidence>
<keyword evidence="2 5" id="KW-0540">Nuclease</keyword>
<dbReference type="SUPFAM" id="SSF88723">
    <property type="entry name" value="PIN domain-like"/>
    <property type="match status" value="1"/>
</dbReference>
<evidence type="ECO:0000256" key="3">
    <source>
        <dbReference type="ARBA" id="ARBA00022723"/>
    </source>
</evidence>
<evidence type="ECO:0000313" key="8">
    <source>
        <dbReference type="EMBL" id="CUX78776.1"/>
    </source>
</evidence>
<dbReference type="InterPro" id="IPR022907">
    <property type="entry name" value="VapC_family"/>
</dbReference>
<protein>
    <recommendedName>
        <fullName evidence="5">Ribonuclease VapC</fullName>
        <shortName evidence="5">RNase VapC</shortName>
        <ecNumber evidence="5">3.1.-.-</ecNumber>
    </recommendedName>
    <alternativeName>
        <fullName evidence="5">Putative toxin VapC</fullName>
    </alternativeName>
</protein>
<dbReference type="Pfam" id="PF01850">
    <property type="entry name" value="PIN"/>
    <property type="match status" value="1"/>
</dbReference>
<reference evidence="9" key="1">
    <citation type="submission" date="2016-01" db="EMBL/GenBank/DDBJ databases">
        <authorList>
            <person name="Vorgias C.E."/>
        </authorList>
    </citation>
    <scope>NUCLEOTIDE SEQUENCE [LARGE SCALE GENOMIC DNA]</scope>
</reference>
<evidence type="ECO:0000259" key="6">
    <source>
        <dbReference type="SMART" id="SM00670"/>
    </source>
</evidence>
<dbReference type="GeneID" id="33321650"/>
<reference evidence="7 10" key="3">
    <citation type="submission" date="2016-04" db="EMBL/GenBank/DDBJ databases">
        <title>Complete genome sequence of Thermococcus chitonophagus type strain GC74.</title>
        <authorList>
            <person name="Oger P.M."/>
        </authorList>
    </citation>
    <scope>NUCLEOTIDE SEQUENCE [LARGE SCALE GENOMIC DNA]</scope>
    <source>
        <strain evidence="7 10">GC74</strain>
    </source>
</reference>
<keyword evidence="3 5" id="KW-0479">Metal-binding</keyword>
<comment type="cofactor">
    <cofactor evidence="5">
        <name>Mg(2+)</name>
        <dbReference type="ChEBI" id="CHEBI:18420"/>
    </cofactor>
</comment>
<feature type="binding site" evidence="5">
    <location>
        <position position="6"/>
    </location>
    <ligand>
        <name>Mg(2+)</name>
        <dbReference type="ChEBI" id="CHEBI:18420"/>
    </ligand>
</feature>
<dbReference type="Gene3D" id="3.40.50.1010">
    <property type="entry name" value="5'-nuclease"/>
    <property type="match status" value="1"/>
</dbReference>
<name>A0A170SWP9_9EURY</name>
<dbReference type="HAMAP" id="MF_00265">
    <property type="entry name" value="VapC_Nob1"/>
    <property type="match status" value="1"/>
</dbReference>
<organism evidence="8 9">
    <name type="scientific">Thermococcus chitonophagus</name>
    <dbReference type="NCBI Taxonomy" id="54262"/>
    <lineage>
        <taxon>Archaea</taxon>
        <taxon>Methanobacteriati</taxon>
        <taxon>Methanobacteriota</taxon>
        <taxon>Thermococci</taxon>
        <taxon>Thermococcales</taxon>
        <taxon>Thermococcaceae</taxon>
        <taxon>Thermococcus</taxon>
    </lineage>
</organism>
<dbReference type="InterPro" id="IPR002716">
    <property type="entry name" value="PIN_dom"/>
</dbReference>
<dbReference type="EMBL" id="CP015193">
    <property type="protein sequence ID" value="ASJ16244.1"/>
    <property type="molecule type" value="Genomic_DNA"/>
</dbReference>
<accession>A0A170SWP9</accession>
<gene>
    <name evidence="5" type="primary">vapC</name>
    <name evidence="7" type="ORF">A3L04_03700</name>
    <name evidence="8" type="ORF">CHITON_1997</name>
</gene>
<reference evidence="8" key="2">
    <citation type="submission" date="2016-01" db="EMBL/GenBank/DDBJ databases">
        <authorList>
            <person name="McClelland M."/>
            <person name="Jain A."/>
            <person name="Saraogi P."/>
            <person name="Mendelson R."/>
            <person name="Westerman R."/>
            <person name="SanMiguel P."/>
            <person name="Csonka L."/>
        </authorList>
    </citation>
    <scope>NUCLEOTIDE SEQUENCE</scope>
    <source>
        <strain evidence="8">1</strain>
    </source>
</reference>
<comment type="function">
    <text evidence="5">Toxic component of a toxin-antitoxin (TA) system. An RNase.</text>
</comment>
<feature type="binding site" evidence="5">
    <location>
        <position position="99"/>
    </location>
    <ligand>
        <name>Mg(2+)</name>
        <dbReference type="ChEBI" id="CHEBI:18420"/>
    </ligand>
</feature>
<dbReference type="AlphaFoldDB" id="A0A170SWP9"/>
<dbReference type="GO" id="GO:0090729">
    <property type="term" value="F:toxin activity"/>
    <property type="evidence" value="ECO:0007669"/>
    <property type="project" value="UniProtKB-KW"/>
</dbReference>
<dbReference type="InterPro" id="IPR052106">
    <property type="entry name" value="PINc/VapC_TA"/>
</dbReference>
<dbReference type="EMBL" id="LN999010">
    <property type="protein sequence ID" value="CUX78776.1"/>
    <property type="molecule type" value="Genomic_DNA"/>
</dbReference>
<dbReference type="PANTHER" id="PTHR38826:SF5">
    <property type="entry name" value="RIBONUCLEASE VAPC13"/>
    <property type="match status" value="1"/>
</dbReference>
<keyword evidence="4 5" id="KW-0378">Hydrolase</keyword>